<evidence type="ECO:0000256" key="9">
    <source>
        <dbReference type="NCBIfam" id="TIGR00362"/>
    </source>
</evidence>
<dbReference type="InterPro" id="IPR003593">
    <property type="entry name" value="AAA+_ATPase"/>
</dbReference>
<keyword evidence="6 8" id="KW-0446">Lipid-binding</keyword>
<evidence type="ECO:0000256" key="8">
    <source>
        <dbReference type="HAMAP-Rule" id="MF_00377"/>
    </source>
</evidence>
<comment type="caution">
    <text evidence="14">The sequence shown here is derived from an EMBL/GenBank/DDBJ whole genome shotgun (WGS) entry which is preliminary data.</text>
</comment>
<dbReference type="SUPFAM" id="SSF52540">
    <property type="entry name" value="P-loop containing nucleoside triphosphate hydrolases"/>
    <property type="match status" value="1"/>
</dbReference>
<evidence type="ECO:0000256" key="10">
    <source>
        <dbReference type="RuleBase" id="RU000577"/>
    </source>
</evidence>
<sequence length="452" mass="51613">MDRLWQETLEHLKEIISPQLFSTWIKPIHFIRVEKSTVFLQVPNRFFLDWIRDNYASRIEQALSTMGAVDYHVVLEVGKPENAIGTPAESDANQNFSAPVEKEIFPQKKPEFFPSNLNPRYVFNDFVSGSSNQFAHAAAMAVANNPATTYNPLFIYGGVGLGKTHLVNAIGNAILKKNPDMRVCYYASEKFMNELINSLRYARMDEFRNKFRSMDVLLIDDVQFIAGKERTQEEFFHTFNALYEAHKQIVVTSDKFPKDIPGLEERLRSRFEWGLIADIQAPDVETKQAILKMKAEKNAIPLPEDVAYFLSNSVTSNVRELEGFLIRLGAYASLTSTSITLEMAREVLKDILVEKNKELTVEEIQKTVAAHFNIKMADLKSPKRLKALVLPRQIAMYLARNLTSLSFPEIGERFGGKDHSTIIHAIKKIDRCQEDDFQLRAVITTLKNNLTR</sequence>
<keyword evidence="3 8" id="KW-0235">DNA replication</keyword>
<keyword evidence="4 8" id="KW-0547">Nucleotide-binding</keyword>
<dbReference type="RefSeq" id="WP_040095933.1">
    <property type="nucleotide sequence ID" value="NZ_JWJD01000001.1"/>
</dbReference>
<dbReference type="InterPro" id="IPR013159">
    <property type="entry name" value="DnaA_C"/>
</dbReference>
<dbReference type="GO" id="GO:0006275">
    <property type="term" value="P:regulation of DNA replication"/>
    <property type="evidence" value="ECO:0007669"/>
    <property type="project" value="UniProtKB-UniRule"/>
</dbReference>
<evidence type="ECO:0000256" key="3">
    <source>
        <dbReference type="ARBA" id="ARBA00022705"/>
    </source>
</evidence>
<feature type="region of interest" description="Domain III, AAA+ region" evidence="8">
    <location>
        <begin position="116"/>
        <end position="332"/>
    </location>
</feature>
<dbReference type="PROSITE" id="PS01008">
    <property type="entry name" value="DNAA"/>
    <property type="match status" value="1"/>
</dbReference>
<gene>
    <name evidence="8" type="primary">dnaA</name>
    <name evidence="14" type="ORF">GFER_03045</name>
</gene>
<dbReference type="GO" id="GO:0006270">
    <property type="term" value="P:DNA replication initiation"/>
    <property type="evidence" value="ECO:0007669"/>
    <property type="project" value="UniProtKB-UniRule"/>
</dbReference>
<dbReference type="CDD" id="cd00009">
    <property type="entry name" value="AAA"/>
    <property type="match status" value="1"/>
</dbReference>
<evidence type="ECO:0000256" key="6">
    <source>
        <dbReference type="ARBA" id="ARBA00023121"/>
    </source>
</evidence>
<dbReference type="HAMAP" id="MF_00377">
    <property type="entry name" value="DnaA_bact"/>
    <property type="match status" value="1"/>
</dbReference>
<dbReference type="InterPro" id="IPR018312">
    <property type="entry name" value="Chromosome_initiator_DnaA_CS"/>
</dbReference>
<keyword evidence="5 8" id="KW-0067">ATP-binding</keyword>
<evidence type="ECO:0000256" key="11">
    <source>
        <dbReference type="RuleBase" id="RU004227"/>
    </source>
</evidence>
<dbReference type="InterPro" id="IPR038454">
    <property type="entry name" value="DnaA_N_sf"/>
</dbReference>
<dbReference type="SUPFAM" id="SSF48295">
    <property type="entry name" value="TrpR-like"/>
    <property type="match status" value="1"/>
</dbReference>
<evidence type="ECO:0000259" key="13">
    <source>
        <dbReference type="SMART" id="SM00760"/>
    </source>
</evidence>
<keyword evidence="2 8" id="KW-0963">Cytoplasm</keyword>
<accession>A0A0C2HKV2</accession>
<dbReference type="SMART" id="SM00382">
    <property type="entry name" value="AAA"/>
    <property type="match status" value="1"/>
</dbReference>
<feature type="binding site" evidence="8">
    <location>
        <position position="160"/>
    </location>
    <ligand>
        <name>ATP</name>
        <dbReference type="ChEBI" id="CHEBI:30616"/>
    </ligand>
</feature>
<dbReference type="Gene3D" id="3.30.300.180">
    <property type="match status" value="1"/>
</dbReference>
<protein>
    <recommendedName>
        <fullName evidence="8 9">Chromosomal replication initiator protein DnaA</fullName>
    </recommendedName>
</protein>
<evidence type="ECO:0000256" key="5">
    <source>
        <dbReference type="ARBA" id="ARBA00022840"/>
    </source>
</evidence>
<dbReference type="GO" id="GO:0005524">
    <property type="term" value="F:ATP binding"/>
    <property type="evidence" value="ECO:0007669"/>
    <property type="project" value="UniProtKB-UniRule"/>
</dbReference>
<evidence type="ECO:0000313" key="15">
    <source>
        <dbReference type="Proteomes" id="UP000035068"/>
    </source>
</evidence>
<feature type="region of interest" description="Domain IV, binds dsDNA" evidence="8">
    <location>
        <begin position="333"/>
        <end position="452"/>
    </location>
</feature>
<dbReference type="NCBIfam" id="TIGR00362">
    <property type="entry name" value="DnaA"/>
    <property type="match status" value="1"/>
</dbReference>
<evidence type="ECO:0000256" key="4">
    <source>
        <dbReference type="ARBA" id="ARBA00022741"/>
    </source>
</evidence>
<dbReference type="InterPro" id="IPR010921">
    <property type="entry name" value="Trp_repressor/repl_initiator"/>
</dbReference>
<dbReference type="InterPro" id="IPR027417">
    <property type="entry name" value="P-loop_NTPase"/>
</dbReference>
<dbReference type="EMBL" id="JWJD01000001">
    <property type="protein sequence ID" value="KIH77661.1"/>
    <property type="molecule type" value="Genomic_DNA"/>
</dbReference>
<dbReference type="Gene3D" id="1.10.8.60">
    <property type="match status" value="1"/>
</dbReference>
<dbReference type="PANTHER" id="PTHR30050">
    <property type="entry name" value="CHROMOSOMAL REPLICATION INITIATOR PROTEIN DNAA"/>
    <property type="match status" value="1"/>
</dbReference>
<feature type="binding site" evidence="8">
    <location>
        <position position="164"/>
    </location>
    <ligand>
        <name>ATP</name>
        <dbReference type="ChEBI" id="CHEBI:30616"/>
    </ligand>
</feature>
<evidence type="ECO:0000256" key="2">
    <source>
        <dbReference type="ARBA" id="ARBA00022490"/>
    </source>
</evidence>
<feature type="region of interest" description="Domain I, interacts with DnaA modulators" evidence="8">
    <location>
        <begin position="1"/>
        <end position="83"/>
    </location>
</feature>
<dbReference type="InterPro" id="IPR001957">
    <property type="entry name" value="Chromosome_initiator_DnaA"/>
</dbReference>
<keyword evidence="7 8" id="KW-0238">DNA-binding</keyword>
<dbReference type="CDD" id="cd06571">
    <property type="entry name" value="Bac_DnaA_C"/>
    <property type="match status" value="1"/>
</dbReference>
<organism evidence="14 15">
    <name type="scientific">Geoalkalibacter ferrihydriticus DSM 17813</name>
    <dbReference type="NCBI Taxonomy" id="1121915"/>
    <lineage>
        <taxon>Bacteria</taxon>
        <taxon>Pseudomonadati</taxon>
        <taxon>Thermodesulfobacteriota</taxon>
        <taxon>Desulfuromonadia</taxon>
        <taxon>Desulfuromonadales</taxon>
        <taxon>Geoalkalibacteraceae</taxon>
        <taxon>Geoalkalibacter</taxon>
    </lineage>
</organism>
<feature type="binding site" evidence="8">
    <location>
        <position position="162"/>
    </location>
    <ligand>
        <name>ATP</name>
        <dbReference type="ChEBI" id="CHEBI:30616"/>
    </ligand>
</feature>
<dbReference type="Pfam" id="PF11638">
    <property type="entry name" value="DnaA_N"/>
    <property type="match status" value="1"/>
</dbReference>
<dbReference type="GO" id="GO:0008289">
    <property type="term" value="F:lipid binding"/>
    <property type="evidence" value="ECO:0007669"/>
    <property type="project" value="UniProtKB-KW"/>
</dbReference>
<comment type="similarity">
    <text evidence="1 8 11">Belongs to the DnaA family.</text>
</comment>
<evidence type="ECO:0000256" key="7">
    <source>
        <dbReference type="ARBA" id="ARBA00023125"/>
    </source>
</evidence>
<dbReference type="InterPro" id="IPR013317">
    <property type="entry name" value="DnaA_dom"/>
</dbReference>
<dbReference type="Pfam" id="PF00308">
    <property type="entry name" value="Bac_DnaA"/>
    <property type="match status" value="1"/>
</dbReference>
<dbReference type="GO" id="GO:0005886">
    <property type="term" value="C:plasma membrane"/>
    <property type="evidence" value="ECO:0007669"/>
    <property type="project" value="TreeGrafter"/>
</dbReference>
<evidence type="ECO:0000256" key="1">
    <source>
        <dbReference type="ARBA" id="ARBA00006583"/>
    </source>
</evidence>
<comment type="caution">
    <text evidence="8">Lacks conserved residue(s) required for the propagation of feature annotation.</text>
</comment>
<name>A0A0C2HKV2_9BACT</name>
<feature type="binding site" evidence="8">
    <location>
        <position position="163"/>
    </location>
    <ligand>
        <name>ATP</name>
        <dbReference type="ChEBI" id="CHEBI:30616"/>
    </ligand>
</feature>
<dbReference type="Pfam" id="PF08299">
    <property type="entry name" value="Bac_DnaA_C"/>
    <property type="match status" value="1"/>
</dbReference>
<comment type="function">
    <text evidence="8 10">Plays an essential role in the initiation and regulation of chromosomal replication. ATP-DnaA binds to the origin of replication (oriC) to initiate formation of the DNA replication initiation complex once per cell cycle. Binds the DnaA box (a 9 base pair repeat at the origin) and separates the double-stranded (ds)DNA. Forms a right-handed helical filament on oriC DNA; dsDNA binds to the exterior of the filament while single-stranded (ss)DNA is stabiized in the filament's interior. The ATP-DnaA-oriC complex binds and stabilizes one strand of the AT-rich DNA unwinding element (DUE), permitting loading of DNA polymerase. After initiation quickly degrades to an ADP-DnaA complex that is not apt for DNA replication. Binds acidic phospholipids.</text>
</comment>
<dbReference type="Proteomes" id="UP000035068">
    <property type="component" value="Unassembled WGS sequence"/>
</dbReference>
<dbReference type="Gene3D" id="1.10.1750.10">
    <property type="match status" value="1"/>
</dbReference>
<dbReference type="AlphaFoldDB" id="A0A0C2HKV2"/>
<dbReference type="PANTHER" id="PTHR30050:SF2">
    <property type="entry name" value="CHROMOSOMAL REPLICATION INITIATOR PROTEIN DNAA"/>
    <property type="match status" value="1"/>
</dbReference>
<dbReference type="FunFam" id="3.40.50.300:FF:000150">
    <property type="entry name" value="Chromosomal replication initiator protein DnaA"/>
    <property type="match status" value="1"/>
</dbReference>
<dbReference type="Gene3D" id="3.40.50.300">
    <property type="entry name" value="P-loop containing nucleotide triphosphate hydrolases"/>
    <property type="match status" value="1"/>
</dbReference>
<dbReference type="SMART" id="SM00760">
    <property type="entry name" value="Bac_DnaA_C"/>
    <property type="match status" value="1"/>
</dbReference>
<evidence type="ECO:0000313" key="14">
    <source>
        <dbReference type="EMBL" id="KIH77661.1"/>
    </source>
</evidence>
<reference evidence="14 15" key="1">
    <citation type="submission" date="2014-12" db="EMBL/GenBank/DDBJ databases">
        <title>Genomes of Geoalkalibacter ferrihydriticus and Geoalkalibacter subterraneus, two haloalkaliphilic metal-reducing members of the Geobacteraceae.</title>
        <authorList>
            <person name="Badalamenti J.P."/>
            <person name="Torres C.I."/>
            <person name="Krajmalnik-Brown R."/>
            <person name="Bond D.R."/>
        </authorList>
    </citation>
    <scope>NUCLEOTIDE SEQUENCE [LARGE SCALE GENOMIC DNA]</scope>
    <source>
        <strain evidence="14 15">DSM 17813</strain>
    </source>
</reference>
<dbReference type="GO" id="GO:0003688">
    <property type="term" value="F:DNA replication origin binding"/>
    <property type="evidence" value="ECO:0007669"/>
    <property type="project" value="UniProtKB-UniRule"/>
</dbReference>
<proteinExistence type="inferred from homology"/>
<comment type="subcellular location">
    <subcellularLocation>
        <location evidence="8">Cytoplasm</location>
    </subcellularLocation>
</comment>
<feature type="domain" description="AAA+ ATPase" evidence="12">
    <location>
        <begin position="149"/>
        <end position="277"/>
    </location>
</feature>
<dbReference type="InterPro" id="IPR020591">
    <property type="entry name" value="Chromosome_initiator_DnaA-like"/>
</dbReference>
<dbReference type="GO" id="GO:0005737">
    <property type="term" value="C:cytoplasm"/>
    <property type="evidence" value="ECO:0007669"/>
    <property type="project" value="UniProtKB-SubCell"/>
</dbReference>
<comment type="domain">
    <text evidence="8">Domain I is involved in oligomerization and binding regulators, domain II is flexibile and of varying length in different bacteria, domain III forms the AAA+ region, while domain IV binds dsDNA.</text>
</comment>
<comment type="subunit">
    <text evidence="8">Oligomerizes as a right-handed, spiral filament on DNA at oriC.</text>
</comment>
<evidence type="ECO:0000259" key="12">
    <source>
        <dbReference type="SMART" id="SM00382"/>
    </source>
</evidence>
<dbReference type="PRINTS" id="PR00051">
    <property type="entry name" value="DNAA"/>
</dbReference>
<feature type="domain" description="Chromosomal replication initiator DnaA C-terminal" evidence="13">
    <location>
        <begin position="360"/>
        <end position="429"/>
    </location>
</feature>
<keyword evidence="15" id="KW-1185">Reference proteome</keyword>
<dbReference type="InterPro" id="IPR024633">
    <property type="entry name" value="DnaA_N_dom"/>
</dbReference>